<feature type="transmembrane region" description="Helical" evidence="8">
    <location>
        <begin position="540"/>
        <end position="559"/>
    </location>
</feature>
<name>A0A9P4GS62_9PLEO</name>
<comment type="subcellular location">
    <subcellularLocation>
        <location evidence="1">Membrane</location>
        <topology evidence="1">Multi-pass membrane protein</topology>
    </subcellularLocation>
</comment>
<evidence type="ECO:0000256" key="6">
    <source>
        <dbReference type="ARBA" id="ARBA00023136"/>
    </source>
</evidence>
<feature type="compositionally biased region" description="Polar residues" evidence="7">
    <location>
        <begin position="736"/>
        <end position="745"/>
    </location>
</feature>
<feature type="transmembrane region" description="Helical" evidence="8">
    <location>
        <begin position="193"/>
        <end position="215"/>
    </location>
</feature>
<feature type="domain" description="ML-like" evidence="10">
    <location>
        <begin position="49"/>
        <end position="190"/>
    </location>
</feature>
<keyword evidence="12" id="KW-1185">Reference proteome</keyword>
<dbReference type="RefSeq" id="XP_040794311.1">
    <property type="nucleotide sequence ID" value="XM_040935858.1"/>
</dbReference>
<dbReference type="Pfam" id="PF14558">
    <property type="entry name" value="TRP_N"/>
    <property type="match status" value="1"/>
</dbReference>
<organism evidence="11 12">
    <name type="scientific">Cucurbitaria berberidis CBS 394.84</name>
    <dbReference type="NCBI Taxonomy" id="1168544"/>
    <lineage>
        <taxon>Eukaryota</taxon>
        <taxon>Fungi</taxon>
        <taxon>Dikarya</taxon>
        <taxon>Ascomycota</taxon>
        <taxon>Pezizomycotina</taxon>
        <taxon>Dothideomycetes</taxon>
        <taxon>Pleosporomycetidae</taxon>
        <taxon>Pleosporales</taxon>
        <taxon>Pleosporineae</taxon>
        <taxon>Cucurbitariaceae</taxon>
        <taxon>Cucurbitaria</taxon>
    </lineage>
</organism>
<dbReference type="SMART" id="SM01320">
    <property type="entry name" value="TRP_N"/>
    <property type="match status" value="1"/>
</dbReference>
<feature type="compositionally biased region" description="Low complexity" evidence="7">
    <location>
        <begin position="837"/>
        <end position="856"/>
    </location>
</feature>
<evidence type="ECO:0000313" key="11">
    <source>
        <dbReference type="EMBL" id="KAF1851748.1"/>
    </source>
</evidence>
<evidence type="ECO:0000256" key="2">
    <source>
        <dbReference type="ARBA" id="ARBA00010642"/>
    </source>
</evidence>
<evidence type="ECO:0000256" key="9">
    <source>
        <dbReference type="SAM" id="SignalP"/>
    </source>
</evidence>
<feature type="transmembrane region" description="Helical" evidence="8">
    <location>
        <begin position="460"/>
        <end position="484"/>
    </location>
</feature>
<feature type="chain" id="PRO_5040184332" evidence="9">
    <location>
        <begin position="27"/>
        <end position="894"/>
    </location>
</feature>
<dbReference type="AlphaFoldDB" id="A0A9P4GS62"/>
<evidence type="ECO:0000256" key="7">
    <source>
        <dbReference type="SAM" id="MobiDB-lite"/>
    </source>
</evidence>
<evidence type="ECO:0000313" key="12">
    <source>
        <dbReference type="Proteomes" id="UP000800039"/>
    </source>
</evidence>
<dbReference type="EMBL" id="ML976614">
    <property type="protein sequence ID" value="KAF1851748.1"/>
    <property type="molecule type" value="Genomic_DNA"/>
</dbReference>
<dbReference type="GO" id="GO:0016020">
    <property type="term" value="C:membrane"/>
    <property type="evidence" value="ECO:0007669"/>
    <property type="project" value="UniProtKB-SubCell"/>
</dbReference>
<dbReference type="Pfam" id="PF06011">
    <property type="entry name" value="TRP"/>
    <property type="match status" value="1"/>
</dbReference>
<accession>A0A9P4GS62</accession>
<gene>
    <name evidence="11" type="ORF">K460DRAFT_391967</name>
</gene>
<feature type="compositionally biased region" description="Polar residues" evidence="7">
    <location>
        <begin position="816"/>
        <end position="829"/>
    </location>
</feature>
<feature type="compositionally biased region" description="Low complexity" evidence="7">
    <location>
        <begin position="779"/>
        <end position="790"/>
    </location>
</feature>
<keyword evidence="5 8" id="KW-1133">Transmembrane helix</keyword>
<dbReference type="PANTHER" id="PTHR31145:SF7">
    <property type="entry name" value="TRP-LIKE ION CHANNEL"/>
    <property type="match status" value="1"/>
</dbReference>
<feature type="transmembrane region" description="Helical" evidence="8">
    <location>
        <begin position="424"/>
        <end position="448"/>
    </location>
</feature>
<keyword evidence="6 8" id="KW-0472">Membrane</keyword>
<feature type="transmembrane region" description="Helical" evidence="8">
    <location>
        <begin position="382"/>
        <end position="403"/>
    </location>
</feature>
<protein>
    <submittedName>
        <fullName evidence="11">TRP-domain-containing protein</fullName>
    </submittedName>
</protein>
<comment type="caution">
    <text evidence="11">The sequence shown here is derived from an EMBL/GenBank/DDBJ whole genome shotgun (WGS) entry which is preliminary data.</text>
</comment>
<comment type="similarity">
    <text evidence="2">Belongs to the transient receptor potential (TRP) ion channel family.</text>
</comment>
<feature type="region of interest" description="Disordered" evidence="7">
    <location>
        <begin position="725"/>
        <end position="894"/>
    </location>
</feature>
<dbReference type="GO" id="GO:0009272">
    <property type="term" value="P:fungal-type cell wall biogenesis"/>
    <property type="evidence" value="ECO:0007669"/>
    <property type="project" value="TreeGrafter"/>
</dbReference>
<dbReference type="InterPro" id="IPR010308">
    <property type="entry name" value="TRP_C"/>
</dbReference>
<dbReference type="PANTHER" id="PTHR31145">
    <property type="entry name" value="INTEGRAL MEMBRANE PROTEIN (AFU_ORTHOLOGUE AFUA_7G01610)"/>
    <property type="match status" value="1"/>
</dbReference>
<proteinExistence type="inferred from homology"/>
<feature type="transmembrane region" description="Helical" evidence="8">
    <location>
        <begin position="571"/>
        <end position="589"/>
    </location>
</feature>
<dbReference type="GeneID" id="63853109"/>
<dbReference type="GO" id="GO:0055085">
    <property type="term" value="P:transmembrane transport"/>
    <property type="evidence" value="ECO:0007669"/>
    <property type="project" value="TreeGrafter"/>
</dbReference>
<reference evidence="11" key="1">
    <citation type="submission" date="2020-01" db="EMBL/GenBank/DDBJ databases">
        <authorList>
            <consortium name="DOE Joint Genome Institute"/>
            <person name="Haridas S."/>
            <person name="Albert R."/>
            <person name="Binder M."/>
            <person name="Bloem J."/>
            <person name="Labutti K."/>
            <person name="Salamov A."/>
            <person name="Andreopoulos B."/>
            <person name="Baker S.E."/>
            <person name="Barry K."/>
            <person name="Bills G."/>
            <person name="Bluhm B.H."/>
            <person name="Cannon C."/>
            <person name="Castanera R."/>
            <person name="Culley D.E."/>
            <person name="Daum C."/>
            <person name="Ezra D."/>
            <person name="Gonzalez J.B."/>
            <person name="Henrissat B."/>
            <person name="Kuo A."/>
            <person name="Liang C."/>
            <person name="Lipzen A."/>
            <person name="Lutzoni F."/>
            <person name="Magnuson J."/>
            <person name="Mondo S."/>
            <person name="Nolan M."/>
            <person name="Ohm R."/>
            <person name="Pangilinan J."/>
            <person name="Park H.-J."/>
            <person name="Ramirez L."/>
            <person name="Alfaro M."/>
            <person name="Sun H."/>
            <person name="Tritt A."/>
            <person name="Yoshinaga Y."/>
            <person name="Zwiers L.-H."/>
            <person name="Turgeon B.G."/>
            <person name="Goodwin S.B."/>
            <person name="Spatafora J.W."/>
            <person name="Crous P.W."/>
            <person name="Grigoriev I.V."/>
        </authorList>
    </citation>
    <scope>NUCLEOTIDE SEQUENCE</scope>
    <source>
        <strain evidence="11">CBS 394.84</strain>
    </source>
</reference>
<dbReference type="Proteomes" id="UP000800039">
    <property type="component" value="Unassembled WGS sequence"/>
</dbReference>
<evidence type="ECO:0000256" key="1">
    <source>
        <dbReference type="ARBA" id="ARBA00004141"/>
    </source>
</evidence>
<dbReference type="InterPro" id="IPR040241">
    <property type="entry name" value="TRP_Flc/Pkd2-like"/>
</dbReference>
<evidence type="ECO:0000256" key="8">
    <source>
        <dbReference type="SAM" id="Phobius"/>
    </source>
</evidence>
<evidence type="ECO:0000259" key="10">
    <source>
        <dbReference type="SMART" id="SM01320"/>
    </source>
</evidence>
<dbReference type="InterPro" id="IPR032800">
    <property type="entry name" value="TRP_N"/>
</dbReference>
<feature type="transmembrane region" description="Helical" evidence="8">
    <location>
        <begin position="514"/>
        <end position="534"/>
    </location>
</feature>
<evidence type="ECO:0000256" key="5">
    <source>
        <dbReference type="ARBA" id="ARBA00022989"/>
    </source>
</evidence>
<keyword evidence="3 8" id="KW-0812">Transmembrane</keyword>
<keyword evidence="4 9" id="KW-0732">Signal</keyword>
<feature type="signal peptide" evidence="9">
    <location>
        <begin position="1"/>
        <end position="26"/>
    </location>
</feature>
<sequence length="894" mass="98554">MFSTVSFKSSFVFLLILLSLVHTGLADEPQYVVAIIDGQRMRVRDDRKPALYTADYGDCLGESAINVTRFDAAYYKDNMTIIFHLAGETALTNETIMMYIGVYAYGENRFDLTFNPCSANIESACPVKAGTPIEAAGIIPISQHDVAGIPKLALSIPDFEGEAILRLFSNSTQTEIGCFTAQITNGNTFQQKVAVGSVLGAFTFVAALSSFATAIYGEDIAVIRKHYAHSLSFQVVFAVWHHIFYSGALSMNWPSVLVAFWNNYAWAGGMIYSESMQNSINDFVGVNKGNISHVGAAGTGVSNPSLGGGYDIHQIYKRGILSKDLSIQNRVSKRHLVDTTSGFKYDGQPVKPGLPLPGNYSGFAGTLSQERIPASNAFMTGLLWFLALLAGIAVAIVVLRVSLEGLSRTQLIKQNHLALFKAYYLGYTAAALLRTLFIGFFMMTFLAMFHISYLATLGPVAVACVVLIGMVFGLGAVGGMACYYRMTGTKSMHGDEGYIRHFGWLTSRYRRTRWWFFVLWIVYDFVRACLLAGLSSRPTIQVFGLLAVEFIAFVSVIFLRPFESQRLNVVVIYFLGFSKLATVALSATFNTRFNLPRIPATVIGLIIIVIQGLLTIVVMIAIVIGAITSYMSVMRNREEIKPAQWNSIREKYFENMDFRAQDIPRPRPAPVESIPEVTNGPYFNVRHVKRMAKVEDEDAEFMEEIYNNPSVSQLSLWGHNRPGFADLPSPRGRAASIQSTTSHSSLPKAARLHRASWSSQSYGGSQRPGRVRTVSNTMSTPSRPNRPSTRSRPRQYTQLGSLEDLDREPSPRHAAASQSSTPTISPASRSSRDTAMASSGARAVSRLASRSRSSSRPNLVTRISEEIPPLPENSGERETTKRQRASGITKAMRQ</sequence>
<dbReference type="OrthoDB" id="5377623at2759"/>
<evidence type="ECO:0000256" key="4">
    <source>
        <dbReference type="ARBA" id="ARBA00022729"/>
    </source>
</evidence>
<feature type="transmembrane region" description="Helical" evidence="8">
    <location>
        <begin position="601"/>
        <end position="627"/>
    </location>
</feature>
<evidence type="ECO:0000256" key="3">
    <source>
        <dbReference type="ARBA" id="ARBA00022692"/>
    </source>
</evidence>